<dbReference type="GO" id="GO:0008615">
    <property type="term" value="P:pyridoxine biosynthetic process"/>
    <property type="evidence" value="ECO:0007669"/>
    <property type="project" value="EnsemblFungi"/>
</dbReference>
<dbReference type="FunFam" id="3.40.50.1360:FF:000014">
    <property type="entry name" value="Ribose 5-phosphate isomerase"/>
    <property type="match status" value="1"/>
</dbReference>
<dbReference type="InterPro" id="IPR037171">
    <property type="entry name" value="NagB/RpiA_transferase-like"/>
</dbReference>
<sequence>MSYTVPDVSSLPALSDPLETAKRLAAYRAIDENVDFKNDKVIGIGSGSTVVYAAERLGQYLKDLKYTECVSKFICIPTGFQSRALILDNGLKLGTVDNYPEIDVAFDGADEVDTNLQLIKGGGACLFQEKLVSTSAKKFIVIADHRKQSPHYLGTNWTKGIPIEVVPAAYVRVQNDLKKLGAHKIVLRQGTPAKAGPVVTDNNNFLIDADFGQLEDPKSLYFKILTLVGVVEVGLFIDNAERVYFGNSDGSVTHADRK</sequence>
<gene>
    <name evidence="9" type="primary">TPHA0F01610</name>
    <name evidence="9" type="ordered locus">TPHA_0F01610</name>
</gene>
<dbReference type="UniPathway" id="UPA00115">
    <property type="reaction ID" value="UER00412"/>
</dbReference>
<evidence type="ECO:0000256" key="7">
    <source>
        <dbReference type="ARBA" id="ARBA00029734"/>
    </source>
</evidence>
<dbReference type="EC" id="5.3.1.6" evidence="4"/>
<dbReference type="OrthoDB" id="1555531at2759"/>
<evidence type="ECO:0000256" key="3">
    <source>
        <dbReference type="ARBA" id="ARBA00008088"/>
    </source>
</evidence>
<dbReference type="GO" id="GO:0009052">
    <property type="term" value="P:pentose-phosphate shunt, non-oxidative branch"/>
    <property type="evidence" value="ECO:0007669"/>
    <property type="project" value="InterPro"/>
</dbReference>
<keyword evidence="6" id="KW-0413">Isomerase</keyword>
<dbReference type="SUPFAM" id="SSF100950">
    <property type="entry name" value="NagB/RpiA/CoA transferase-like"/>
    <property type="match status" value="1"/>
</dbReference>
<dbReference type="Pfam" id="PF06026">
    <property type="entry name" value="Rib_5-P_isom_A"/>
    <property type="match status" value="1"/>
</dbReference>
<dbReference type="GO" id="GO:0004751">
    <property type="term" value="F:ribose-5-phosphate isomerase activity"/>
    <property type="evidence" value="ECO:0007669"/>
    <property type="project" value="UniProtKB-EC"/>
</dbReference>
<accession>G8BV63</accession>
<dbReference type="KEGG" id="tpf:TPHA_0F01610"/>
<dbReference type="InterPro" id="IPR004788">
    <property type="entry name" value="Ribose5P_isomerase_type_A"/>
</dbReference>
<dbReference type="STRING" id="1071381.G8BV63"/>
<dbReference type="PANTHER" id="PTHR11934">
    <property type="entry name" value="RIBOSE-5-PHOSPHATE ISOMERASE"/>
    <property type="match status" value="1"/>
</dbReference>
<keyword evidence="10" id="KW-1185">Reference proteome</keyword>
<dbReference type="GO" id="GO:0005737">
    <property type="term" value="C:cytoplasm"/>
    <property type="evidence" value="ECO:0007669"/>
    <property type="project" value="TreeGrafter"/>
</dbReference>
<dbReference type="GO" id="GO:0006014">
    <property type="term" value="P:D-ribose metabolic process"/>
    <property type="evidence" value="ECO:0007669"/>
    <property type="project" value="TreeGrafter"/>
</dbReference>
<dbReference type="AlphaFoldDB" id="G8BV63"/>
<evidence type="ECO:0000256" key="4">
    <source>
        <dbReference type="ARBA" id="ARBA00011959"/>
    </source>
</evidence>
<evidence type="ECO:0000256" key="6">
    <source>
        <dbReference type="ARBA" id="ARBA00023235"/>
    </source>
</evidence>
<comment type="pathway">
    <text evidence="2">Carbohydrate degradation; pentose phosphate pathway; D-ribose 5-phosphate from D-ribulose 5-phosphate (non-oxidative stage): step 1/1.</text>
</comment>
<dbReference type="SUPFAM" id="SSF75445">
    <property type="entry name" value="D-ribose-5-phosphate isomerase (RpiA), lid domain"/>
    <property type="match status" value="1"/>
</dbReference>
<dbReference type="PANTHER" id="PTHR11934:SF0">
    <property type="entry name" value="RIBOSE-5-PHOSPHATE ISOMERASE"/>
    <property type="match status" value="1"/>
</dbReference>
<dbReference type="NCBIfam" id="NF001924">
    <property type="entry name" value="PRK00702.1"/>
    <property type="match status" value="1"/>
</dbReference>
<dbReference type="NCBIfam" id="TIGR00021">
    <property type="entry name" value="rpiA"/>
    <property type="match status" value="1"/>
</dbReference>
<evidence type="ECO:0000256" key="1">
    <source>
        <dbReference type="ARBA" id="ARBA00001713"/>
    </source>
</evidence>
<dbReference type="Gene3D" id="3.40.50.1360">
    <property type="match status" value="1"/>
</dbReference>
<evidence type="ECO:0000256" key="2">
    <source>
        <dbReference type="ARBA" id="ARBA00004988"/>
    </source>
</evidence>
<comment type="similarity">
    <text evidence="3">Belongs to the ribose 5-phosphate isomerase family.</text>
</comment>
<evidence type="ECO:0000313" key="9">
    <source>
        <dbReference type="EMBL" id="CCE63645.1"/>
    </source>
</evidence>
<dbReference type="eggNOG" id="KOG3075">
    <property type="taxonomic scope" value="Eukaryota"/>
</dbReference>
<dbReference type="Gene3D" id="3.30.70.260">
    <property type="match status" value="1"/>
</dbReference>
<comment type="catalytic activity">
    <reaction evidence="1">
        <text>aldehydo-D-ribose 5-phosphate = D-ribulose 5-phosphate</text>
        <dbReference type="Rhea" id="RHEA:14657"/>
        <dbReference type="ChEBI" id="CHEBI:58121"/>
        <dbReference type="ChEBI" id="CHEBI:58273"/>
        <dbReference type="EC" id="5.3.1.6"/>
    </reaction>
</comment>
<evidence type="ECO:0000256" key="5">
    <source>
        <dbReference type="ARBA" id="ARBA00019150"/>
    </source>
</evidence>
<dbReference type="CDD" id="cd01398">
    <property type="entry name" value="RPI_A"/>
    <property type="match status" value="1"/>
</dbReference>
<dbReference type="OMA" id="ACHVQEK"/>
<name>G8BV63_TETPH</name>
<dbReference type="HOGENOM" id="CLU_056590_0_0_1"/>
<dbReference type="RefSeq" id="XP_003686079.1">
    <property type="nucleotide sequence ID" value="XM_003686031.1"/>
</dbReference>
<reference evidence="9 10" key="1">
    <citation type="journal article" date="2011" name="Proc. Natl. Acad. Sci. U.S.A.">
        <title>Evolutionary erosion of yeast sex chromosomes by mating-type switching accidents.</title>
        <authorList>
            <person name="Gordon J.L."/>
            <person name="Armisen D."/>
            <person name="Proux-Wera E."/>
            <person name="Oheigeartaigh S.S."/>
            <person name="Byrne K.P."/>
            <person name="Wolfe K.H."/>
        </authorList>
    </citation>
    <scope>NUCLEOTIDE SEQUENCE [LARGE SCALE GENOMIC DNA]</scope>
    <source>
        <strain evidence="10">ATCC 24235 / CBS 4417 / NBRC 1672 / NRRL Y-8282 / UCD 70-5</strain>
    </source>
</reference>
<protein>
    <recommendedName>
        <fullName evidence="5">Ribose-5-phosphate isomerase</fullName>
        <ecNumber evidence="4">5.3.1.6</ecNumber>
    </recommendedName>
    <alternativeName>
        <fullName evidence="8">D-ribose-5-phosphate ketol-isomerase</fullName>
    </alternativeName>
    <alternativeName>
        <fullName evidence="7">Phosphoriboisomerase</fullName>
    </alternativeName>
</protein>
<proteinExistence type="inferred from homology"/>
<organism evidence="9 10">
    <name type="scientific">Tetrapisispora phaffii (strain ATCC 24235 / CBS 4417 / NBRC 1672 / NRRL Y-8282 / UCD 70-5)</name>
    <name type="common">Yeast</name>
    <name type="synonym">Fabospora phaffii</name>
    <dbReference type="NCBI Taxonomy" id="1071381"/>
    <lineage>
        <taxon>Eukaryota</taxon>
        <taxon>Fungi</taxon>
        <taxon>Dikarya</taxon>
        <taxon>Ascomycota</taxon>
        <taxon>Saccharomycotina</taxon>
        <taxon>Saccharomycetes</taxon>
        <taxon>Saccharomycetales</taxon>
        <taxon>Saccharomycetaceae</taxon>
        <taxon>Tetrapisispora</taxon>
    </lineage>
</organism>
<dbReference type="GeneID" id="11535385"/>
<evidence type="ECO:0000313" key="10">
    <source>
        <dbReference type="Proteomes" id="UP000005666"/>
    </source>
</evidence>
<dbReference type="FunFam" id="3.30.70.260:FF:000053">
    <property type="entry name" value="Ribose-5-phosphate isomerase, putative"/>
    <property type="match status" value="1"/>
</dbReference>
<dbReference type="EMBL" id="HE612861">
    <property type="protein sequence ID" value="CCE63645.1"/>
    <property type="molecule type" value="Genomic_DNA"/>
</dbReference>
<evidence type="ECO:0000256" key="8">
    <source>
        <dbReference type="ARBA" id="ARBA00032273"/>
    </source>
</evidence>
<dbReference type="Proteomes" id="UP000005666">
    <property type="component" value="Chromosome 6"/>
</dbReference>